<dbReference type="InterPro" id="IPR001466">
    <property type="entry name" value="Beta-lactam-related"/>
</dbReference>
<proteinExistence type="predicted"/>
<evidence type="ECO:0000313" key="4">
    <source>
        <dbReference type="EMBL" id="MDR6241196.1"/>
    </source>
</evidence>
<gene>
    <name evidence="4" type="ORF">HNQ88_004272</name>
</gene>
<comment type="caution">
    <text evidence="4">The sequence shown here is derived from an EMBL/GenBank/DDBJ whole genome shotgun (WGS) entry which is preliminary data.</text>
</comment>
<accession>A0AAE4BTX6</accession>
<feature type="signal peptide" evidence="2">
    <location>
        <begin position="1"/>
        <end position="22"/>
    </location>
</feature>
<evidence type="ECO:0000259" key="3">
    <source>
        <dbReference type="Pfam" id="PF00144"/>
    </source>
</evidence>
<dbReference type="RefSeq" id="WP_309941777.1">
    <property type="nucleotide sequence ID" value="NZ_AP025305.1"/>
</dbReference>
<name>A0AAE4BTX6_9BACT</name>
<evidence type="ECO:0000256" key="1">
    <source>
        <dbReference type="PROSITE-ProRule" id="PRU00339"/>
    </source>
</evidence>
<dbReference type="SUPFAM" id="SSF48452">
    <property type="entry name" value="TPR-like"/>
    <property type="match status" value="1"/>
</dbReference>
<dbReference type="InterPro" id="IPR012338">
    <property type="entry name" value="Beta-lactam/transpept-like"/>
</dbReference>
<dbReference type="PROSITE" id="PS51257">
    <property type="entry name" value="PROKAR_LIPOPROTEIN"/>
    <property type="match status" value="1"/>
</dbReference>
<sequence>MKHQFYSLIVLLLIFASCSSGSKKQLDKITIQSQQLDSLFNFCYSNGMYNGAVIVTKNDSVIYKNSFGYANEENKEKITPESVFYIASVSKQFTSMGIMILSEQGKLSFDDKIEDIFPNYPAYLKNITIRQLMTHTSGITDTELYKLKDPSNDDVLESIMKGDSLELENGKTFRYSNTGYTLLAFVIEKVSGMPIEEFFEKEIFDPLNMRHTTTSIRRKQNNMKTVIGYNWLGKNGGYNSTVVGGGGIYSTINDLQKYNKALNTNKLVTKNTLNKAFTNGQLSDQESDGYGFGWSLREKDNKKYVQHDGYVPGYRSFIKKNLTDGYDYIFLTNHGDKLPMNELISSIDSVLEQSKYVRPKNRVVNKISHELKVNGSSNLCQNIKDEIIKNKDHYTIDENRINLLGYMYLRDNQTNIAIEIFKLNTYLHPNSANVWDSLGEGYYENGQFELSKENYQKTLEMNPDNDNARVVIERIEKGQTKNS</sequence>
<dbReference type="Pfam" id="PF00144">
    <property type="entry name" value="Beta-lactamase"/>
    <property type="match status" value="1"/>
</dbReference>
<feature type="chain" id="PRO_5042119944" evidence="2">
    <location>
        <begin position="23"/>
        <end position="483"/>
    </location>
</feature>
<evidence type="ECO:0000256" key="2">
    <source>
        <dbReference type="SAM" id="SignalP"/>
    </source>
</evidence>
<dbReference type="Gene3D" id="1.25.40.10">
    <property type="entry name" value="Tetratricopeptide repeat domain"/>
    <property type="match status" value="1"/>
</dbReference>
<dbReference type="EMBL" id="JAVDQD010000006">
    <property type="protein sequence ID" value="MDR6241196.1"/>
    <property type="molecule type" value="Genomic_DNA"/>
</dbReference>
<keyword evidence="2" id="KW-0732">Signal</keyword>
<dbReference type="AlphaFoldDB" id="A0AAE4BTX6"/>
<dbReference type="InterPro" id="IPR019734">
    <property type="entry name" value="TPR_rpt"/>
</dbReference>
<dbReference type="PROSITE" id="PS50005">
    <property type="entry name" value="TPR"/>
    <property type="match status" value="1"/>
</dbReference>
<keyword evidence="1" id="KW-0802">TPR repeat</keyword>
<feature type="domain" description="Beta-lactamase-related" evidence="3">
    <location>
        <begin position="49"/>
        <end position="320"/>
    </location>
</feature>
<dbReference type="SUPFAM" id="SSF56601">
    <property type="entry name" value="beta-lactamase/transpeptidase-like"/>
    <property type="match status" value="1"/>
</dbReference>
<keyword evidence="5" id="KW-1185">Reference proteome</keyword>
<dbReference type="Proteomes" id="UP001185092">
    <property type="component" value="Unassembled WGS sequence"/>
</dbReference>
<dbReference type="PROSITE" id="PS50293">
    <property type="entry name" value="TPR_REGION"/>
    <property type="match status" value="1"/>
</dbReference>
<dbReference type="PANTHER" id="PTHR46825">
    <property type="entry name" value="D-ALANYL-D-ALANINE-CARBOXYPEPTIDASE/ENDOPEPTIDASE AMPH"/>
    <property type="match status" value="1"/>
</dbReference>
<reference evidence="4" key="1">
    <citation type="submission" date="2023-07" db="EMBL/GenBank/DDBJ databases">
        <title>Genomic Encyclopedia of Type Strains, Phase IV (KMG-IV): sequencing the most valuable type-strain genomes for metagenomic binning, comparative biology and taxonomic classification.</title>
        <authorList>
            <person name="Goeker M."/>
        </authorList>
    </citation>
    <scope>NUCLEOTIDE SEQUENCE</scope>
    <source>
        <strain evidence="4">DSM 26174</strain>
    </source>
</reference>
<organism evidence="4 5">
    <name type="scientific">Aureibacter tunicatorum</name>
    <dbReference type="NCBI Taxonomy" id="866807"/>
    <lineage>
        <taxon>Bacteria</taxon>
        <taxon>Pseudomonadati</taxon>
        <taxon>Bacteroidota</taxon>
        <taxon>Cytophagia</taxon>
        <taxon>Cytophagales</taxon>
        <taxon>Persicobacteraceae</taxon>
        <taxon>Aureibacter</taxon>
    </lineage>
</organism>
<protein>
    <submittedName>
        <fullName evidence="4">CubicO group peptidase (Beta-lactamase class C family)</fullName>
    </submittedName>
</protein>
<dbReference type="InterPro" id="IPR011990">
    <property type="entry name" value="TPR-like_helical_dom_sf"/>
</dbReference>
<dbReference type="SMART" id="SM00028">
    <property type="entry name" value="TPR"/>
    <property type="match status" value="2"/>
</dbReference>
<dbReference type="PANTHER" id="PTHR46825:SF9">
    <property type="entry name" value="BETA-LACTAMASE-RELATED DOMAIN-CONTAINING PROTEIN"/>
    <property type="match status" value="1"/>
</dbReference>
<feature type="repeat" description="TPR" evidence="1">
    <location>
        <begin position="432"/>
        <end position="465"/>
    </location>
</feature>
<evidence type="ECO:0000313" key="5">
    <source>
        <dbReference type="Proteomes" id="UP001185092"/>
    </source>
</evidence>
<dbReference type="Gene3D" id="3.40.710.10">
    <property type="entry name" value="DD-peptidase/beta-lactamase superfamily"/>
    <property type="match status" value="1"/>
</dbReference>
<dbReference type="InterPro" id="IPR050491">
    <property type="entry name" value="AmpC-like"/>
</dbReference>